<name>A0ABX5IHA9_9STAP</name>
<evidence type="ECO:0000256" key="1">
    <source>
        <dbReference type="ARBA" id="ARBA00023125"/>
    </source>
</evidence>
<dbReference type="SUPFAM" id="SSF46689">
    <property type="entry name" value="Homeodomain-like"/>
    <property type="match status" value="1"/>
</dbReference>
<dbReference type="Pfam" id="PF00440">
    <property type="entry name" value="TetR_N"/>
    <property type="match status" value="1"/>
</dbReference>
<dbReference type="InterPro" id="IPR009057">
    <property type="entry name" value="Homeodomain-like_sf"/>
</dbReference>
<evidence type="ECO:0000313" key="4">
    <source>
        <dbReference type="EMBL" id="PTH18866.1"/>
    </source>
</evidence>
<proteinExistence type="predicted"/>
<comment type="caution">
    <text evidence="4">The sequence shown here is derived from an EMBL/GenBank/DDBJ whole genome shotgun (WGS) entry which is preliminary data.</text>
</comment>
<feature type="domain" description="HTH tetR-type" evidence="3">
    <location>
        <begin position="8"/>
        <end position="68"/>
    </location>
</feature>
<dbReference type="PANTHER" id="PTHR43479">
    <property type="entry name" value="ACREF/ENVCD OPERON REPRESSOR-RELATED"/>
    <property type="match status" value="1"/>
</dbReference>
<keyword evidence="5" id="KW-1185">Reference proteome</keyword>
<feature type="DNA-binding region" description="H-T-H motif" evidence="2">
    <location>
        <begin position="31"/>
        <end position="50"/>
    </location>
</feature>
<dbReference type="RefSeq" id="WP_107391960.1">
    <property type="nucleotide sequence ID" value="NZ_JAHCOE010000003.1"/>
</dbReference>
<dbReference type="InterPro" id="IPR039532">
    <property type="entry name" value="TetR_C_Firmicutes"/>
</dbReference>
<dbReference type="EMBL" id="PZDI01000010">
    <property type="protein sequence ID" value="PTH18866.1"/>
    <property type="molecule type" value="Genomic_DNA"/>
</dbReference>
<reference evidence="4 5" key="1">
    <citation type="journal article" date="2016" name="Front. Microbiol.">
        <title>Comprehensive Phylogenetic Analysis of Bovine Non-aureus Staphylococci Species Based on Whole-Genome Sequencing.</title>
        <authorList>
            <person name="Naushad S."/>
            <person name="Barkema H.W."/>
            <person name="Luby C."/>
            <person name="Condas L.A."/>
            <person name="Nobrega D.B."/>
            <person name="Carson D.A."/>
            <person name="De Buck J."/>
        </authorList>
    </citation>
    <scope>NUCLEOTIDE SEQUENCE [LARGE SCALE GENOMIC DNA]</scope>
    <source>
        <strain evidence="4 5">SNUC 993</strain>
    </source>
</reference>
<dbReference type="Proteomes" id="UP000242694">
    <property type="component" value="Unassembled WGS sequence"/>
</dbReference>
<dbReference type="PROSITE" id="PS50977">
    <property type="entry name" value="HTH_TETR_2"/>
    <property type="match status" value="1"/>
</dbReference>
<dbReference type="Gene3D" id="1.10.357.10">
    <property type="entry name" value="Tetracycline Repressor, domain 2"/>
    <property type="match status" value="1"/>
</dbReference>
<dbReference type="Pfam" id="PF14278">
    <property type="entry name" value="TetR_C_8"/>
    <property type="match status" value="1"/>
</dbReference>
<protein>
    <submittedName>
        <fullName evidence="4">TetR/AcrR family transcriptional regulator</fullName>
    </submittedName>
</protein>
<organism evidence="4 5">
    <name type="scientific">Staphylococcus auricularis</name>
    <dbReference type="NCBI Taxonomy" id="29379"/>
    <lineage>
        <taxon>Bacteria</taxon>
        <taxon>Bacillati</taxon>
        <taxon>Bacillota</taxon>
        <taxon>Bacilli</taxon>
        <taxon>Bacillales</taxon>
        <taxon>Staphylococcaceae</taxon>
        <taxon>Staphylococcus</taxon>
    </lineage>
</organism>
<dbReference type="PANTHER" id="PTHR43479:SF7">
    <property type="entry name" value="TETR-FAMILY TRANSCRIPTIONAL REGULATOR"/>
    <property type="match status" value="1"/>
</dbReference>
<evidence type="ECO:0000313" key="5">
    <source>
        <dbReference type="Proteomes" id="UP000242694"/>
    </source>
</evidence>
<evidence type="ECO:0000259" key="3">
    <source>
        <dbReference type="PROSITE" id="PS50977"/>
    </source>
</evidence>
<accession>A0ABX5IHA9</accession>
<evidence type="ECO:0000256" key="2">
    <source>
        <dbReference type="PROSITE-ProRule" id="PRU00335"/>
    </source>
</evidence>
<dbReference type="InterPro" id="IPR001647">
    <property type="entry name" value="HTH_TetR"/>
</dbReference>
<dbReference type="InterPro" id="IPR050624">
    <property type="entry name" value="HTH-type_Tx_Regulator"/>
</dbReference>
<keyword evidence="1 2" id="KW-0238">DNA-binding</keyword>
<sequence length="190" mass="22476">MGYERKTNLTQRNIRESLIALLEHTKFDLVTVNQIVEQAEVTRSTFYRYYEDKYDLLSEIEEMIVSHINDERVKLQQQFPGENIFNVEMYKQVFQSLEPYSIAIQRLLGRNGDSSFEMKLKNEIAKRFFALEEMQHVSKVRADLVREYVFVILIKTFQYWSNNKDHIDIDEVAATLRDIQLVGLKKAIGL</sequence>
<gene>
    <name evidence="4" type="ORF">BU607_03380</name>
</gene>